<keyword evidence="7 8" id="KW-0472">Membrane</keyword>
<feature type="transmembrane region" description="Helical" evidence="10">
    <location>
        <begin position="282"/>
        <end position="300"/>
    </location>
</feature>
<evidence type="ECO:0000259" key="12">
    <source>
        <dbReference type="PROSITE" id="PS50836"/>
    </source>
</evidence>
<feature type="signal peptide" evidence="11">
    <location>
        <begin position="1"/>
        <end position="25"/>
    </location>
</feature>
<evidence type="ECO:0000256" key="7">
    <source>
        <dbReference type="ARBA" id="ARBA00023136"/>
    </source>
</evidence>
<dbReference type="CDD" id="cd09629">
    <property type="entry name" value="DOMON_CIL1_like"/>
    <property type="match status" value="1"/>
</dbReference>
<evidence type="ECO:0000256" key="3">
    <source>
        <dbReference type="ARBA" id="ARBA00022692"/>
    </source>
</evidence>
<dbReference type="SMART" id="SM00665">
    <property type="entry name" value="B561"/>
    <property type="match status" value="1"/>
</dbReference>
<dbReference type="PANTHER" id="PTHR23130">
    <property type="entry name" value="CYTOCHROME B561 AND DOMON DOMAIN-CONTAINING PROTEIN"/>
    <property type="match status" value="1"/>
</dbReference>
<dbReference type="Proteomes" id="UP001151287">
    <property type="component" value="Unassembled WGS sequence"/>
</dbReference>
<feature type="chain" id="PRO_5040493762" description="Cytochrome b561 and DOMON domain-containing protein" evidence="11">
    <location>
        <begin position="26"/>
        <end position="392"/>
    </location>
</feature>
<dbReference type="InterPro" id="IPR045265">
    <property type="entry name" value="AIR12_DOMON"/>
</dbReference>
<evidence type="ECO:0000256" key="6">
    <source>
        <dbReference type="ARBA" id="ARBA00022989"/>
    </source>
</evidence>
<evidence type="ECO:0000256" key="5">
    <source>
        <dbReference type="ARBA" id="ARBA00022982"/>
    </source>
</evidence>
<dbReference type="InterPro" id="IPR005018">
    <property type="entry name" value="DOMON_domain"/>
</dbReference>
<feature type="transmembrane region" description="Helical" evidence="10">
    <location>
        <begin position="249"/>
        <end position="270"/>
    </location>
</feature>
<evidence type="ECO:0000256" key="10">
    <source>
        <dbReference type="SAM" id="Phobius"/>
    </source>
</evidence>
<proteinExistence type="predicted"/>
<evidence type="ECO:0000256" key="9">
    <source>
        <dbReference type="PIRSR" id="PIRSR037471-1"/>
    </source>
</evidence>
<keyword evidence="9" id="KW-0408">Iron</keyword>
<evidence type="ECO:0000259" key="13">
    <source>
        <dbReference type="PROSITE" id="PS50939"/>
    </source>
</evidence>
<dbReference type="GO" id="GO:0046872">
    <property type="term" value="F:metal ion binding"/>
    <property type="evidence" value="ECO:0007669"/>
    <property type="project" value="UniProtKB-KW"/>
</dbReference>
<dbReference type="Gene3D" id="1.20.120.1770">
    <property type="match status" value="1"/>
</dbReference>
<keyword evidence="9" id="KW-0479">Metal-binding</keyword>
<keyword evidence="6 10" id="KW-1133">Transmembrane helix</keyword>
<evidence type="ECO:0000313" key="14">
    <source>
        <dbReference type="EMBL" id="KAJ1697384.1"/>
    </source>
</evidence>
<evidence type="ECO:0000256" key="4">
    <source>
        <dbReference type="ARBA" id="ARBA00022729"/>
    </source>
</evidence>
<dbReference type="EMBL" id="JAMQYH010000002">
    <property type="protein sequence ID" value="KAJ1697384.1"/>
    <property type="molecule type" value="Genomic_DNA"/>
</dbReference>
<dbReference type="PROSITE" id="PS50939">
    <property type="entry name" value="CYTOCHROME_B561"/>
    <property type="match status" value="1"/>
</dbReference>
<sequence>MDTCIHRVLLTCLLFSLFSPPFVSAQVCVSETFSSNKLYASCNSLTVLGATLHWTYHPSNGTTDVAYRIQQAATGWVAWAINPKMTGMLGSNALFAYHDSTSGAVNVVSTVINDYMPTVRDENLTFAVYNRSAEYSNGTYTIYASIQLPGNKTTQNIAWQAGTDFTGGAPGGHKLGPPNVLASTSIDFLSGASVPVPSPASDNRLRQKNIHGILNTVAWGIILPVGVLKARYIKSLNPSSPAWFHVHKIFQSIGYIIGVAGFALGLKLGSESKGITHHGHRTMAIVLFCFATIQVSALLVRPKPTHKRRIYWNAYHYSVGILVITLGIINIFAGFNILNPDNKWRRLYIVIICVIAGIAPILEVCKWTMCRNRESRSYTKPENVPSEWAATA</sequence>
<feature type="binding site" description="axial binding residue" evidence="9">
    <location>
        <position position="280"/>
    </location>
    <ligand>
        <name>heme b</name>
        <dbReference type="ChEBI" id="CHEBI:60344"/>
        <label>1</label>
    </ligand>
    <ligandPart>
        <name>Fe</name>
        <dbReference type="ChEBI" id="CHEBI:18248"/>
    </ligandPart>
</feature>
<gene>
    <name evidence="14" type="ORF">LUZ63_005896</name>
</gene>
<feature type="domain" description="DOMON" evidence="12">
    <location>
        <begin position="48"/>
        <end position="162"/>
    </location>
</feature>
<keyword evidence="2 8" id="KW-0813">Transport</keyword>
<keyword evidence="5 8" id="KW-0249">Electron transport</keyword>
<evidence type="ECO:0000256" key="2">
    <source>
        <dbReference type="ARBA" id="ARBA00022448"/>
    </source>
</evidence>
<dbReference type="Pfam" id="PF04526">
    <property type="entry name" value="DUF568"/>
    <property type="match status" value="1"/>
</dbReference>
<evidence type="ECO:0000313" key="15">
    <source>
        <dbReference type="Proteomes" id="UP001151287"/>
    </source>
</evidence>
<protein>
    <recommendedName>
        <fullName evidence="8">Cytochrome b561 and DOMON domain-containing protein</fullName>
    </recommendedName>
</protein>
<comment type="subcellular location">
    <subcellularLocation>
        <location evidence="1">Membrane</location>
    </subcellularLocation>
</comment>
<feature type="binding site" description="axial binding residue" evidence="9">
    <location>
        <position position="211"/>
    </location>
    <ligand>
        <name>heme b</name>
        <dbReference type="ChEBI" id="CHEBI:60344"/>
        <label>1</label>
    </ligand>
    <ligandPart>
        <name>Fe</name>
        <dbReference type="ChEBI" id="CHEBI:18248"/>
    </ligandPart>
</feature>
<evidence type="ECO:0000256" key="11">
    <source>
        <dbReference type="SAM" id="SignalP"/>
    </source>
</evidence>
<keyword evidence="15" id="KW-1185">Reference proteome</keyword>
<dbReference type="GO" id="GO:0016020">
    <property type="term" value="C:membrane"/>
    <property type="evidence" value="ECO:0007669"/>
    <property type="project" value="UniProtKB-SubCell"/>
</dbReference>
<comment type="caution">
    <text evidence="14">The sequence shown here is derived from an EMBL/GenBank/DDBJ whole genome shotgun (WGS) entry which is preliminary data.</text>
</comment>
<dbReference type="InterPro" id="IPR006593">
    <property type="entry name" value="Cyt_b561/ferric_Rdtase_TM"/>
</dbReference>
<feature type="domain" description="Cytochrome b561" evidence="13">
    <location>
        <begin position="177"/>
        <end position="371"/>
    </location>
</feature>
<accession>A0A9Q0CPX0</accession>
<feature type="binding site" description="axial binding residue" evidence="9">
    <location>
        <position position="247"/>
    </location>
    <ligand>
        <name>heme b</name>
        <dbReference type="ChEBI" id="CHEBI:60344"/>
        <label>1</label>
    </ligand>
    <ligandPart>
        <name>Fe</name>
        <dbReference type="ChEBI" id="CHEBI:18248"/>
    </ligandPart>
</feature>
<dbReference type="PIRSF" id="PIRSF037471">
    <property type="entry name" value="UCP037471"/>
    <property type="match status" value="1"/>
</dbReference>
<keyword evidence="4 11" id="KW-0732">Signal</keyword>
<reference evidence="14" key="1">
    <citation type="journal article" date="2022" name="Cell">
        <title>Repeat-based holocentromeres influence genome architecture and karyotype evolution.</title>
        <authorList>
            <person name="Hofstatter P.G."/>
            <person name="Thangavel G."/>
            <person name="Lux T."/>
            <person name="Neumann P."/>
            <person name="Vondrak T."/>
            <person name="Novak P."/>
            <person name="Zhang M."/>
            <person name="Costa L."/>
            <person name="Castellani M."/>
            <person name="Scott A."/>
            <person name="Toegelov H."/>
            <person name="Fuchs J."/>
            <person name="Mata-Sucre Y."/>
            <person name="Dias Y."/>
            <person name="Vanzela A.L.L."/>
            <person name="Huettel B."/>
            <person name="Almeida C.C.S."/>
            <person name="Simkova H."/>
            <person name="Souza G."/>
            <person name="Pedrosa-Harand A."/>
            <person name="Macas J."/>
            <person name="Mayer K.F.X."/>
            <person name="Houben A."/>
            <person name="Marques A."/>
        </authorList>
    </citation>
    <scope>NUCLEOTIDE SEQUENCE</scope>
    <source>
        <strain evidence="14">RhyBre1mFocal</strain>
    </source>
</reference>
<dbReference type="AlphaFoldDB" id="A0A9Q0CPX0"/>
<dbReference type="PROSITE" id="PS50836">
    <property type="entry name" value="DOMON"/>
    <property type="match status" value="1"/>
</dbReference>
<keyword evidence="3 10" id="KW-0812">Transmembrane</keyword>
<name>A0A9Q0CPX0_9POAL</name>
<dbReference type="PANTHER" id="PTHR23130:SF167">
    <property type="entry name" value="CYTOCHROME B561 AND DOMON DOMAIN-CONTAINING PROTEIN"/>
    <property type="match status" value="1"/>
</dbReference>
<feature type="transmembrane region" description="Helical" evidence="10">
    <location>
        <begin position="210"/>
        <end position="228"/>
    </location>
</feature>
<organism evidence="14 15">
    <name type="scientific">Rhynchospora breviuscula</name>
    <dbReference type="NCBI Taxonomy" id="2022672"/>
    <lineage>
        <taxon>Eukaryota</taxon>
        <taxon>Viridiplantae</taxon>
        <taxon>Streptophyta</taxon>
        <taxon>Embryophyta</taxon>
        <taxon>Tracheophyta</taxon>
        <taxon>Spermatophyta</taxon>
        <taxon>Magnoliopsida</taxon>
        <taxon>Liliopsida</taxon>
        <taxon>Poales</taxon>
        <taxon>Cyperaceae</taxon>
        <taxon>Cyperoideae</taxon>
        <taxon>Rhynchosporeae</taxon>
        <taxon>Rhynchospora</taxon>
    </lineage>
</organism>
<feature type="transmembrane region" description="Helical" evidence="10">
    <location>
        <begin position="312"/>
        <end position="335"/>
    </location>
</feature>
<dbReference type="InterPro" id="IPR017214">
    <property type="entry name" value="UCP037471"/>
</dbReference>
<evidence type="ECO:0000256" key="1">
    <source>
        <dbReference type="ARBA" id="ARBA00004370"/>
    </source>
</evidence>
<feature type="transmembrane region" description="Helical" evidence="10">
    <location>
        <begin position="347"/>
        <end position="365"/>
    </location>
</feature>
<dbReference type="OrthoDB" id="2419613at2759"/>
<dbReference type="CDD" id="cd08760">
    <property type="entry name" value="Cyt_b561_FRRS1_like"/>
    <property type="match status" value="1"/>
</dbReference>
<evidence type="ECO:0000256" key="8">
    <source>
        <dbReference type="PIRNR" id="PIRNR037471"/>
    </source>
</evidence>
<comment type="cofactor">
    <cofactor evidence="8">
        <name>heme b</name>
        <dbReference type="ChEBI" id="CHEBI:60344"/>
    </cofactor>
    <text evidence="8">Binds 2 heme b groups non-covalently.</text>
</comment>
<feature type="binding site" description="axial binding residue" evidence="9">
    <location>
        <position position="316"/>
    </location>
    <ligand>
        <name>heme b</name>
        <dbReference type="ChEBI" id="CHEBI:60344"/>
        <label>1</label>
    </ligand>
    <ligandPart>
        <name>Fe</name>
        <dbReference type="ChEBI" id="CHEBI:18248"/>
    </ligandPart>
</feature>